<dbReference type="GO" id="GO:0015501">
    <property type="term" value="F:glutamate:sodium symporter activity"/>
    <property type="evidence" value="ECO:0007669"/>
    <property type="project" value="UniProtKB-UniRule"/>
</dbReference>
<evidence type="ECO:0000313" key="3">
    <source>
        <dbReference type="EMBL" id="QYZ68390.1"/>
    </source>
</evidence>
<evidence type="ECO:0000256" key="2">
    <source>
        <dbReference type="NCBIfam" id="TIGR00210"/>
    </source>
</evidence>
<evidence type="ECO:0000256" key="1">
    <source>
        <dbReference type="HAMAP-Rule" id="MF_02062"/>
    </source>
</evidence>
<accession>A0A8G0ZRZ1</accession>
<feature type="transmembrane region" description="Helical" evidence="1">
    <location>
        <begin position="99"/>
        <end position="124"/>
    </location>
</feature>
<keyword evidence="1" id="KW-0915">Sodium</keyword>
<dbReference type="Pfam" id="PF03616">
    <property type="entry name" value="Glt_symporter"/>
    <property type="match status" value="1"/>
</dbReference>
<feature type="transmembrane region" description="Helical" evidence="1">
    <location>
        <begin position="311"/>
        <end position="334"/>
    </location>
</feature>
<dbReference type="GO" id="GO:0005886">
    <property type="term" value="C:plasma membrane"/>
    <property type="evidence" value="ECO:0007669"/>
    <property type="project" value="UniProtKB-SubCell"/>
</dbReference>
<comment type="function">
    <text evidence="1">Catalyzes the sodium-dependent transport of glutamate.</text>
</comment>
<dbReference type="EMBL" id="CP069370">
    <property type="protein sequence ID" value="QYZ68390.1"/>
    <property type="molecule type" value="Genomic_DNA"/>
</dbReference>
<comment type="similarity">
    <text evidence="1">Belongs to the glutamate:Na(+) symporter (ESS) (TC 2.A.27) family.</text>
</comment>
<keyword evidence="1" id="KW-1003">Cell membrane</keyword>
<protein>
    <recommendedName>
        <fullName evidence="1 2">Sodium/glutamate symporter</fullName>
    </recommendedName>
</protein>
<feature type="transmembrane region" description="Helical" evidence="1">
    <location>
        <begin position="341"/>
        <end position="363"/>
    </location>
</feature>
<comment type="subcellular location">
    <subcellularLocation>
        <location evidence="1">Cell inner membrane</location>
        <topology evidence="1">Multi-pass membrane protein</topology>
    </subcellularLocation>
</comment>
<evidence type="ECO:0000313" key="4">
    <source>
        <dbReference type="Proteomes" id="UP000826300"/>
    </source>
</evidence>
<feature type="transmembrane region" description="Helical" evidence="1">
    <location>
        <begin position="375"/>
        <end position="402"/>
    </location>
</feature>
<dbReference type="HAMAP" id="MF_02062">
    <property type="entry name" value="GltS"/>
    <property type="match status" value="1"/>
</dbReference>
<feature type="transmembrane region" description="Helical" evidence="1">
    <location>
        <begin position="252"/>
        <end position="271"/>
    </location>
</feature>
<dbReference type="GO" id="GO:0015813">
    <property type="term" value="P:L-glutamate transmembrane transport"/>
    <property type="evidence" value="ECO:0007669"/>
    <property type="project" value="UniProtKB-UniRule"/>
</dbReference>
<keyword evidence="1" id="KW-0812">Transmembrane</keyword>
<keyword evidence="1" id="KW-0472">Membrane</keyword>
<dbReference type="RefSeq" id="WP_220660613.1">
    <property type="nucleotide sequence ID" value="NZ_CP069370.1"/>
</dbReference>
<feature type="transmembrane region" description="Helical" evidence="1">
    <location>
        <begin position="44"/>
        <end position="63"/>
    </location>
</feature>
<reference evidence="3" key="1">
    <citation type="submission" date="2021-02" db="EMBL/GenBank/DDBJ databases">
        <title>Rhodobacter shimadae sp. nov., an aerobic anoxygenic phototrophic bacterium isolated from a hot spring.</title>
        <authorList>
            <person name="Muramatsu S."/>
            <person name="Haruta S."/>
            <person name="Hirose S."/>
            <person name="Hanada S."/>
        </authorList>
    </citation>
    <scope>NUCLEOTIDE SEQUENCE</scope>
    <source>
        <strain evidence="3">N10</strain>
    </source>
</reference>
<organism evidence="3 4">
    <name type="scientific">Neotabrizicola shimadae</name>
    <dbReference type="NCBI Taxonomy" id="2807096"/>
    <lineage>
        <taxon>Bacteria</taxon>
        <taxon>Pseudomonadati</taxon>
        <taxon>Pseudomonadota</taxon>
        <taxon>Alphaproteobacteria</taxon>
        <taxon>Rhodobacterales</taxon>
        <taxon>Paracoccaceae</taxon>
        <taxon>Neotabrizicola</taxon>
    </lineage>
</organism>
<feature type="transmembrane region" description="Helical" evidence="1">
    <location>
        <begin position="167"/>
        <end position="189"/>
    </location>
</feature>
<sequence>MTVGPPLALDAFETTTLGFLVYLVGARITRSVAFLRDFNIPEPVTGGILAALLTLAIFLATGHPAEFDLSVRDYLLVLFFSGIGLNARMSDLATGGRPLLILLVLTVALIVAQDIVGILTAFAFGLPMPVGILLGSASLIGGHGTTIAWAPVVEGTVGLDGMMELGVASATLGLITGALIGGPIAKLLILRHKLAPAPGDHDQTVGLAWADEASATITAPALMHTLLVLHIVIIAGMALHEIILDLGLNLPLFVPCMLVAILGGNLYPRLLPRAPRVARSPTLAMVSDFALGIFLAMSLMSMQLWTLAGMGVLMTVSLIAQTALVVAFILFLLFRMMGGGYTAAVLSAGFAGFSLGATPTAIANMTAVTKHYGPAPIAFVILPLVSAFFVDIANAAIIQAFLAF</sequence>
<dbReference type="KEGG" id="nsm:JO391_11380"/>
<dbReference type="PANTHER" id="PTHR36178">
    <property type="entry name" value="SLR0625 PROTEIN"/>
    <property type="match status" value="1"/>
</dbReference>
<dbReference type="PANTHER" id="PTHR36178:SF1">
    <property type="entry name" value="SODIUM_GLUTAMATE SYMPORTER"/>
    <property type="match status" value="1"/>
</dbReference>
<keyword evidence="4" id="KW-1185">Reference proteome</keyword>
<feature type="transmembrane region" description="Helical" evidence="1">
    <location>
        <begin position="221"/>
        <end position="240"/>
    </location>
</feature>
<dbReference type="InterPro" id="IPR004445">
    <property type="entry name" value="GltS"/>
</dbReference>
<keyword evidence="1" id="KW-0813">Transport</keyword>
<proteinExistence type="inferred from homology"/>
<dbReference type="NCBIfam" id="TIGR00210">
    <property type="entry name" value="gltS"/>
    <property type="match status" value="1"/>
</dbReference>
<dbReference type="Proteomes" id="UP000826300">
    <property type="component" value="Chromosome"/>
</dbReference>
<keyword evidence="1" id="KW-0406">Ion transport</keyword>
<keyword evidence="1" id="KW-0997">Cell inner membrane</keyword>
<name>A0A8G0ZRZ1_9RHOB</name>
<feature type="transmembrane region" description="Helical" evidence="1">
    <location>
        <begin position="283"/>
        <end position="305"/>
    </location>
</feature>
<keyword evidence="1" id="KW-1133">Transmembrane helix</keyword>
<keyword evidence="1" id="KW-0739">Sodium transport</keyword>
<keyword evidence="1" id="KW-0769">Symport</keyword>
<feature type="transmembrane region" description="Helical" evidence="1">
    <location>
        <begin position="6"/>
        <end position="24"/>
    </location>
</feature>
<dbReference type="AlphaFoldDB" id="A0A8G0ZRZ1"/>
<gene>
    <name evidence="1 3" type="primary">gltS</name>
    <name evidence="3" type="ORF">JO391_11380</name>
</gene>
<keyword evidence="1" id="KW-0029">Amino-acid transport</keyword>